<dbReference type="PROSITE" id="PS50191">
    <property type="entry name" value="CRAL_TRIO"/>
    <property type="match status" value="1"/>
</dbReference>
<dbReference type="PANTHER" id="PTHR46277">
    <property type="entry name" value="OS03G0850700 PROTEIN"/>
    <property type="match status" value="1"/>
</dbReference>
<feature type="non-terminal residue" evidence="3">
    <location>
        <position position="1"/>
    </location>
</feature>
<dbReference type="InterPro" id="IPR036865">
    <property type="entry name" value="CRAL-TRIO_dom_sf"/>
</dbReference>
<feature type="region of interest" description="Disordered" evidence="1">
    <location>
        <begin position="14"/>
        <end position="35"/>
    </location>
</feature>
<proteinExistence type="predicted"/>
<dbReference type="CDD" id="cd00170">
    <property type="entry name" value="SEC14"/>
    <property type="match status" value="1"/>
</dbReference>
<dbReference type="Pfam" id="PF00650">
    <property type="entry name" value="CRAL_TRIO"/>
    <property type="match status" value="1"/>
</dbReference>
<sequence length="494" mass="52222">LLLLLLLRHAWRRPPGPRRRRGAAAGRGALPPRLGGVRPALGLRAAGAPLGGGAGRGLGGAARRGLGRLGAAALCRGYRGAAGRGRGGPRLPRRASRGRERRSRCAAGARRRTAPRPVQRHGPVRRRPGEDRIHAVGPEGPEPPPAAAAGRHREIAAALEALRRAAAGIPTEGAAMEPLDDPFVGRLLVATDFEVARAVDLANTYAAFRRAWGGFRAPGPEAAGGGAFLLPCEDRLGRPVLLIRGRHVDAQAPVHVLQRQFRAYMDAIIVHLLQRRPELAATNPLEQYVCVIDAAGAGWANVSTEFFRMLVSETDRHYPDRLQEVIVLGVNATVRTIWRVAAGSGIVHPRSQKKVRMVAPEKVEAVMRGLVPEQTLPADYGGRAPALGNPALLGDGLSAQHVGALASAIWQGQPSAQKPATSSSTTDDCAEICSLSSGSSSSSHAPARRRPSVWTAQARRGGFCLGGVLAGLRGTCSPCANLRLLRTLSKGQRQ</sequence>
<feature type="compositionally biased region" description="Basic residues" evidence="1">
    <location>
        <begin position="91"/>
        <end position="126"/>
    </location>
</feature>
<dbReference type="InterPro" id="IPR001251">
    <property type="entry name" value="CRAL-TRIO_dom"/>
</dbReference>
<feature type="region of interest" description="Disordered" evidence="1">
    <location>
        <begin position="81"/>
        <end position="149"/>
    </location>
</feature>
<accession>A0ABN9TB85</accession>
<feature type="domain" description="CRAL-TRIO" evidence="2">
    <location>
        <begin position="216"/>
        <end position="388"/>
    </location>
</feature>
<comment type="caution">
    <text evidence="3">The sequence shown here is derived from an EMBL/GenBank/DDBJ whole genome shotgun (WGS) entry which is preliminary data.</text>
</comment>
<evidence type="ECO:0000313" key="3">
    <source>
        <dbReference type="EMBL" id="CAK0842879.1"/>
    </source>
</evidence>
<dbReference type="SMART" id="SM00516">
    <property type="entry name" value="SEC14"/>
    <property type="match status" value="1"/>
</dbReference>
<gene>
    <name evidence="3" type="ORF">PCOR1329_LOCUS37434</name>
</gene>
<dbReference type="Proteomes" id="UP001189429">
    <property type="component" value="Unassembled WGS sequence"/>
</dbReference>
<evidence type="ECO:0000259" key="2">
    <source>
        <dbReference type="PROSITE" id="PS50191"/>
    </source>
</evidence>
<keyword evidence="4" id="KW-1185">Reference proteome</keyword>
<protein>
    <recommendedName>
        <fullName evidence="2">CRAL-TRIO domain-containing protein</fullName>
    </recommendedName>
</protein>
<feature type="compositionally biased region" description="Low complexity" evidence="1">
    <location>
        <begin position="23"/>
        <end position="35"/>
    </location>
</feature>
<dbReference type="EMBL" id="CAUYUJ010014538">
    <property type="protein sequence ID" value="CAK0842879.1"/>
    <property type="molecule type" value="Genomic_DNA"/>
</dbReference>
<name>A0ABN9TB85_9DINO</name>
<dbReference type="SUPFAM" id="SSF52087">
    <property type="entry name" value="CRAL/TRIO domain"/>
    <property type="match status" value="1"/>
</dbReference>
<dbReference type="PANTHER" id="PTHR46277:SF3">
    <property type="entry name" value="BINDING PROTEIN, PUTATIVE-RELATED"/>
    <property type="match status" value="1"/>
</dbReference>
<evidence type="ECO:0000313" key="4">
    <source>
        <dbReference type="Proteomes" id="UP001189429"/>
    </source>
</evidence>
<evidence type="ECO:0000256" key="1">
    <source>
        <dbReference type="SAM" id="MobiDB-lite"/>
    </source>
</evidence>
<reference evidence="3" key="1">
    <citation type="submission" date="2023-10" db="EMBL/GenBank/DDBJ databases">
        <authorList>
            <person name="Chen Y."/>
            <person name="Shah S."/>
            <person name="Dougan E. K."/>
            <person name="Thang M."/>
            <person name="Chan C."/>
        </authorList>
    </citation>
    <scope>NUCLEOTIDE SEQUENCE [LARGE SCALE GENOMIC DNA]</scope>
</reference>
<organism evidence="3 4">
    <name type="scientific">Prorocentrum cordatum</name>
    <dbReference type="NCBI Taxonomy" id="2364126"/>
    <lineage>
        <taxon>Eukaryota</taxon>
        <taxon>Sar</taxon>
        <taxon>Alveolata</taxon>
        <taxon>Dinophyceae</taxon>
        <taxon>Prorocentrales</taxon>
        <taxon>Prorocentraceae</taxon>
        <taxon>Prorocentrum</taxon>
    </lineage>
</organism>
<dbReference type="Gene3D" id="3.40.525.10">
    <property type="entry name" value="CRAL-TRIO lipid binding domain"/>
    <property type="match status" value="1"/>
</dbReference>